<accession>A0A9N9SS48</accession>
<name>A0A9N9SS48_DIABA</name>
<organism evidence="1 2">
    <name type="scientific">Diabrotica balteata</name>
    <name type="common">Banded cucumber beetle</name>
    <dbReference type="NCBI Taxonomy" id="107213"/>
    <lineage>
        <taxon>Eukaryota</taxon>
        <taxon>Metazoa</taxon>
        <taxon>Ecdysozoa</taxon>
        <taxon>Arthropoda</taxon>
        <taxon>Hexapoda</taxon>
        <taxon>Insecta</taxon>
        <taxon>Pterygota</taxon>
        <taxon>Neoptera</taxon>
        <taxon>Endopterygota</taxon>
        <taxon>Coleoptera</taxon>
        <taxon>Polyphaga</taxon>
        <taxon>Cucujiformia</taxon>
        <taxon>Chrysomeloidea</taxon>
        <taxon>Chrysomelidae</taxon>
        <taxon>Galerucinae</taxon>
        <taxon>Diabroticina</taxon>
        <taxon>Diabroticites</taxon>
        <taxon>Diabrotica</taxon>
    </lineage>
</organism>
<gene>
    <name evidence="1" type="ORF">DIABBA_LOCUS2245</name>
</gene>
<evidence type="ECO:0000313" key="1">
    <source>
        <dbReference type="EMBL" id="CAG9828318.1"/>
    </source>
</evidence>
<reference evidence="1" key="1">
    <citation type="submission" date="2022-01" db="EMBL/GenBank/DDBJ databases">
        <authorList>
            <person name="King R."/>
        </authorList>
    </citation>
    <scope>NUCLEOTIDE SEQUENCE</scope>
</reference>
<proteinExistence type="predicted"/>
<dbReference type="AlphaFoldDB" id="A0A9N9SS48"/>
<dbReference type="Proteomes" id="UP001153709">
    <property type="component" value="Chromosome 10"/>
</dbReference>
<sequence>MSQLTFLTQVQSQRRTVTNEEEEVNVELPADVKTNLIKPDTGEDTPETEDSVEECRLRCFEKLCQEDEVEILCKGANFANKNEQDLFYQSFIEAGPVRMRRSRLKQNTYEDRAEDVFLSLNILLGIKVLLNSMSCFVRKGSSSAKRRFLVCTVLVKKSKKTAISFCKSDNVLIDFGEDVADPDYEDKDFKINNTNNVVIIHNVVIDSDDDVADPDYLPDSRRNHNVVNNYYDDPTKQQVPLPIIPQP</sequence>
<keyword evidence="2" id="KW-1185">Reference proteome</keyword>
<protein>
    <submittedName>
        <fullName evidence="1">Uncharacterized protein</fullName>
    </submittedName>
</protein>
<dbReference type="EMBL" id="OU898285">
    <property type="protein sequence ID" value="CAG9828318.1"/>
    <property type="molecule type" value="Genomic_DNA"/>
</dbReference>
<evidence type="ECO:0000313" key="2">
    <source>
        <dbReference type="Proteomes" id="UP001153709"/>
    </source>
</evidence>